<keyword evidence="3" id="KW-1185">Reference proteome</keyword>
<feature type="region of interest" description="Disordered" evidence="1">
    <location>
        <begin position="59"/>
        <end position="81"/>
    </location>
</feature>
<evidence type="ECO:0000313" key="2">
    <source>
        <dbReference type="EMBL" id="GFR69800.1"/>
    </source>
</evidence>
<gene>
    <name evidence="2" type="ORF">ElyMa_003767000</name>
</gene>
<dbReference type="Proteomes" id="UP000762676">
    <property type="component" value="Unassembled WGS sequence"/>
</dbReference>
<proteinExistence type="predicted"/>
<sequence>MMKAFGPSVVKVAPLKSASGEIIENRSKQMERWAENYLELLSRENVFSDKAIKYTTPLPTMEELDAPPTINELPRSSTRSPAVKLHVAMGSQQIL</sequence>
<dbReference type="EMBL" id="BMAT01007723">
    <property type="protein sequence ID" value="GFR69800.1"/>
    <property type="molecule type" value="Genomic_DNA"/>
</dbReference>
<accession>A0AAV4FBT3</accession>
<evidence type="ECO:0000313" key="3">
    <source>
        <dbReference type="Proteomes" id="UP000762676"/>
    </source>
</evidence>
<protein>
    <submittedName>
        <fullName evidence="2">Uncharacterized protein</fullName>
    </submittedName>
</protein>
<reference evidence="2 3" key="1">
    <citation type="journal article" date="2021" name="Elife">
        <title>Chloroplast acquisition without the gene transfer in kleptoplastic sea slugs, Plakobranchus ocellatus.</title>
        <authorList>
            <person name="Maeda T."/>
            <person name="Takahashi S."/>
            <person name="Yoshida T."/>
            <person name="Shimamura S."/>
            <person name="Takaki Y."/>
            <person name="Nagai Y."/>
            <person name="Toyoda A."/>
            <person name="Suzuki Y."/>
            <person name="Arimoto A."/>
            <person name="Ishii H."/>
            <person name="Satoh N."/>
            <person name="Nishiyama T."/>
            <person name="Hasebe M."/>
            <person name="Maruyama T."/>
            <person name="Minagawa J."/>
            <person name="Obokata J."/>
            <person name="Shigenobu S."/>
        </authorList>
    </citation>
    <scope>NUCLEOTIDE SEQUENCE [LARGE SCALE GENOMIC DNA]</scope>
</reference>
<evidence type="ECO:0000256" key="1">
    <source>
        <dbReference type="SAM" id="MobiDB-lite"/>
    </source>
</evidence>
<dbReference type="AlphaFoldDB" id="A0AAV4FBT3"/>
<organism evidence="2 3">
    <name type="scientific">Elysia marginata</name>
    <dbReference type="NCBI Taxonomy" id="1093978"/>
    <lineage>
        <taxon>Eukaryota</taxon>
        <taxon>Metazoa</taxon>
        <taxon>Spiralia</taxon>
        <taxon>Lophotrochozoa</taxon>
        <taxon>Mollusca</taxon>
        <taxon>Gastropoda</taxon>
        <taxon>Heterobranchia</taxon>
        <taxon>Euthyneura</taxon>
        <taxon>Panpulmonata</taxon>
        <taxon>Sacoglossa</taxon>
        <taxon>Placobranchoidea</taxon>
        <taxon>Plakobranchidae</taxon>
        <taxon>Elysia</taxon>
    </lineage>
</organism>
<comment type="caution">
    <text evidence="2">The sequence shown here is derived from an EMBL/GenBank/DDBJ whole genome shotgun (WGS) entry which is preliminary data.</text>
</comment>
<name>A0AAV4FBT3_9GAST</name>